<dbReference type="Proteomes" id="UP000093779">
    <property type="component" value="Unassembled WGS sequence"/>
</dbReference>
<dbReference type="AlphaFoldDB" id="A0A1A2VFA3"/>
<evidence type="ECO:0000313" key="2">
    <source>
        <dbReference type="EMBL" id="OBF29815.1"/>
    </source>
</evidence>
<sequence>MIRALFILIVAAAIGSAIAALICGTLTTLGVAVAVAAAAVLGADLASTTTTKRSNRVRQGF</sequence>
<accession>A0A1A2VFA3</accession>
<organism evidence="2 3">
    <name type="scientific">Mycolicibacterium conceptionense</name>
    <dbReference type="NCBI Taxonomy" id="451644"/>
    <lineage>
        <taxon>Bacteria</taxon>
        <taxon>Bacillati</taxon>
        <taxon>Actinomycetota</taxon>
        <taxon>Actinomycetes</taxon>
        <taxon>Mycobacteriales</taxon>
        <taxon>Mycobacteriaceae</taxon>
        <taxon>Mycolicibacterium</taxon>
    </lineage>
</organism>
<proteinExistence type="predicted"/>
<evidence type="ECO:0000256" key="1">
    <source>
        <dbReference type="SAM" id="Phobius"/>
    </source>
</evidence>
<evidence type="ECO:0008006" key="4">
    <source>
        <dbReference type="Google" id="ProtNLM"/>
    </source>
</evidence>
<evidence type="ECO:0000313" key="3">
    <source>
        <dbReference type="Proteomes" id="UP000093779"/>
    </source>
</evidence>
<dbReference type="EMBL" id="LZHX01000004">
    <property type="protein sequence ID" value="OBF29815.1"/>
    <property type="molecule type" value="Genomic_DNA"/>
</dbReference>
<name>A0A1A2VFA3_9MYCO</name>
<reference evidence="2 3" key="1">
    <citation type="submission" date="2016-06" db="EMBL/GenBank/DDBJ databases">
        <authorList>
            <person name="Kjaerup R.B."/>
            <person name="Dalgaard T.S."/>
            <person name="Juul-Madsen H.R."/>
        </authorList>
    </citation>
    <scope>NUCLEOTIDE SEQUENCE [LARGE SCALE GENOMIC DNA]</scope>
    <source>
        <strain evidence="2 3">ACS1953</strain>
    </source>
</reference>
<protein>
    <recommendedName>
        <fullName evidence="4">Transmembrane protein</fullName>
    </recommendedName>
</protein>
<keyword evidence="1" id="KW-0472">Membrane</keyword>
<feature type="transmembrane region" description="Helical" evidence="1">
    <location>
        <begin position="29"/>
        <end position="46"/>
    </location>
</feature>
<gene>
    <name evidence="2" type="ORF">A5726_29900</name>
</gene>
<comment type="caution">
    <text evidence="2">The sequence shown here is derived from an EMBL/GenBank/DDBJ whole genome shotgun (WGS) entry which is preliminary data.</text>
</comment>
<dbReference type="RefSeq" id="WP_064894045.1">
    <property type="nucleotide sequence ID" value="NZ_LZHX01000004.1"/>
</dbReference>
<keyword evidence="1" id="KW-1133">Transmembrane helix</keyword>
<keyword evidence="1" id="KW-0812">Transmembrane</keyword>